<dbReference type="CDD" id="cd05195">
    <property type="entry name" value="enoyl_red"/>
    <property type="match status" value="1"/>
</dbReference>
<dbReference type="Pfam" id="PF00698">
    <property type="entry name" value="Acyl_transf_1"/>
    <property type="match status" value="1"/>
</dbReference>
<dbReference type="InterPro" id="IPR001227">
    <property type="entry name" value="Ac_transferase_dom_sf"/>
</dbReference>
<dbReference type="Gene3D" id="3.90.180.10">
    <property type="entry name" value="Medium-chain alcohol dehydrogenases, catalytic domain"/>
    <property type="match status" value="1"/>
</dbReference>
<dbReference type="SMART" id="SM00826">
    <property type="entry name" value="PKS_DH"/>
    <property type="match status" value="1"/>
</dbReference>
<dbReference type="Gene3D" id="1.10.1200.10">
    <property type="entry name" value="ACP-like"/>
    <property type="match status" value="1"/>
</dbReference>
<name>A0A1H9UB51_9PSEU</name>
<keyword evidence="2" id="KW-0597">Phosphoprotein</keyword>
<dbReference type="InterPro" id="IPR013968">
    <property type="entry name" value="PKS_KR"/>
</dbReference>
<dbReference type="Gene3D" id="3.30.70.3290">
    <property type="match status" value="1"/>
</dbReference>
<dbReference type="OrthoDB" id="9778690at2"/>
<protein>
    <submittedName>
        <fullName evidence="11">Mycocerosic acid synthase</fullName>
    </submittedName>
</protein>
<dbReference type="FunFam" id="3.40.47.10:FF:000019">
    <property type="entry name" value="Polyketide synthase type I"/>
    <property type="match status" value="1"/>
</dbReference>
<dbReference type="InterPro" id="IPR013154">
    <property type="entry name" value="ADH-like_N"/>
</dbReference>
<dbReference type="STRING" id="402600.SAMN05216188_1216"/>
<dbReference type="InterPro" id="IPR036291">
    <property type="entry name" value="NAD(P)-bd_dom_sf"/>
</dbReference>
<dbReference type="Gene3D" id="3.40.50.720">
    <property type="entry name" value="NAD(P)-binding Rossmann-like Domain"/>
    <property type="match status" value="3"/>
</dbReference>
<dbReference type="InterPro" id="IPR013149">
    <property type="entry name" value="ADH-like_C"/>
</dbReference>
<dbReference type="PROSITE" id="PS52019">
    <property type="entry name" value="PKS_MFAS_DH"/>
    <property type="match status" value="1"/>
</dbReference>
<feature type="active site" description="Proton acceptor; for dehydratase activity" evidence="7">
    <location>
        <position position="923"/>
    </location>
</feature>
<dbReference type="CDD" id="cd00833">
    <property type="entry name" value="PKS"/>
    <property type="match status" value="1"/>
</dbReference>
<dbReference type="GO" id="GO:0005737">
    <property type="term" value="C:cytoplasm"/>
    <property type="evidence" value="ECO:0007669"/>
    <property type="project" value="TreeGrafter"/>
</dbReference>
<accession>A0A1H9UB51</accession>
<dbReference type="InterPro" id="IPR032821">
    <property type="entry name" value="PKS_assoc"/>
</dbReference>
<evidence type="ECO:0000256" key="7">
    <source>
        <dbReference type="PROSITE-ProRule" id="PRU01363"/>
    </source>
</evidence>
<evidence type="ECO:0000256" key="4">
    <source>
        <dbReference type="ARBA" id="ARBA00022857"/>
    </source>
</evidence>
<evidence type="ECO:0000259" key="10">
    <source>
        <dbReference type="PROSITE" id="PS52019"/>
    </source>
</evidence>
<dbReference type="GO" id="GO:0005886">
    <property type="term" value="C:plasma membrane"/>
    <property type="evidence" value="ECO:0007669"/>
    <property type="project" value="TreeGrafter"/>
</dbReference>
<dbReference type="Pfam" id="PF00107">
    <property type="entry name" value="ADH_zinc_N"/>
    <property type="match status" value="1"/>
</dbReference>
<keyword evidence="1" id="KW-0596">Phosphopantetheine</keyword>
<dbReference type="SMART" id="SM00825">
    <property type="entry name" value="PKS_KS"/>
    <property type="match status" value="1"/>
</dbReference>
<proteinExistence type="predicted"/>
<dbReference type="InterPro" id="IPR018201">
    <property type="entry name" value="Ketoacyl_synth_AS"/>
</dbReference>
<dbReference type="Proteomes" id="UP000199352">
    <property type="component" value="Unassembled WGS sequence"/>
</dbReference>
<keyword evidence="6" id="KW-0012">Acyltransferase</keyword>
<dbReference type="InterPro" id="IPR042104">
    <property type="entry name" value="PKS_dehydratase_sf"/>
</dbReference>
<dbReference type="Gene3D" id="3.10.129.110">
    <property type="entry name" value="Polyketide synthase dehydratase"/>
    <property type="match status" value="1"/>
</dbReference>
<dbReference type="Pfam" id="PF00550">
    <property type="entry name" value="PP-binding"/>
    <property type="match status" value="1"/>
</dbReference>
<dbReference type="InterPro" id="IPR016035">
    <property type="entry name" value="Acyl_Trfase/lysoPLipase"/>
</dbReference>
<feature type="active site" description="Proton donor; for dehydratase activity" evidence="7">
    <location>
        <position position="1080"/>
    </location>
</feature>
<dbReference type="GO" id="GO:0004312">
    <property type="term" value="F:fatty acid synthase activity"/>
    <property type="evidence" value="ECO:0007669"/>
    <property type="project" value="TreeGrafter"/>
</dbReference>
<gene>
    <name evidence="11" type="ORF">SAMN05216188_1216</name>
</gene>
<evidence type="ECO:0000256" key="1">
    <source>
        <dbReference type="ARBA" id="ARBA00022450"/>
    </source>
</evidence>
<dbReference type="Pfam" id="PF14765">
    <property type="entry name" value="PS-DH"/>
    <property type="match status" value="1"/>
</dbReference>
<dbReference type="Gene3D" id="3.40.366.10">
    <property type="entry name" value="Malonyl-Coenzyme A Acyl Carrier Protein, domain 2"/>
    <property type="match status" value="1"/>
</dbReference>
<dbReference type="Pfam" id="PF16197">
    <property type="entry name" value="KAsynt_C_assoc"/>
    <property type="match status" value="1"/>
</dbReference>
<organism evidence="11 12">
    <name type="scientific">Lentzea xinjiangensis</name>
    <dbReference type="NCBI Taxonomy" id="402600"/>
    <lineage>
        <taxon>Bacteria</taxon>
        <taxon>Bacillati</taxon>
        <taxon>Actinomycetota</taxon>
        <taxon>Actinomycetes</taxon>
        <taxon>Pseudonocardiales</taxon>
        <taxon>Pseudonocardiaceae</taxon>
        <taxon>Lentzea</taxon>
    </lineage>
</organism>
<reference evidence="12" key="1">
    <citation type="submission" date="2016-10" db="EMBL/GenBank/DDBJ databases">
        <authorList>
            <person name="Varghese N."/>
            <person name="Submissions S."/>
        </authorList>
    </citation>
    <scope>NUCLEOTIDE SEQUENCE [LARGE SCALE GENOMIC DNA]</scope>
    <source>
        <strain evidence="12">CGMCC 4.3525</strain>
    </source>
</reference>
<keyword evidence="12" id="KW-1185">Reference proteome</keyword>
<dbReference type="InterPro" id="IPR009081">
    <property type="entry name" value="PP-bd_ACP"/>
</dbReference>
<dbReference type="Pfam" id="PF21089">
    <property type="entry name" value="PKS_DH_N"/>
    <property type="match status" value="1"/>
</dbReference>
<dbReference type="InterPro" id="IPR036736">
    <property type="entry name" value="ACP-like_sf"/>
</dbReference>
<dbReference type="GO" id="GO:0031177">
    <property type="term" value="F:phosphopantetheine binding"/>
    <property type="evidence" value="ECO:0007669"/>
    <property type="project" value="InterPro"/>
</dbReference>
<dbReference type="InterPro" id="IPR049900">
    <property type="entry name" value="PKS_mFAS_DH"/>
</dbReference>
<dbReference type="InterPro" id="IPR020807">
    <property type="entry name" value="PKS_DH"/>
</dbReference>
<dbReference type="InterPro" id="IPR020806">
    <property type="entry name" value="PKS_PP-bd"/>
</dbReference>
<dbReference type="Pfam" id="PF00109">
    <property type="entry name" value="ketoacyl-synt"/>
    <property type="match status" value="1"/>
</dbReference>
<dbReference type="SMART" id="SM00823">
    <property type="entry name" value="PKS_PP"/>
    <property type="match status" value="1"/>
</dbReference>
<dbReference type="SMART" id="SM00827">
    <property type="entry name" value="PKS_AT"/>
    <property type="match status" value="1"/>
</dbReference>
<dbReference type="SMART" id="SM01294">
    <property type="entry name" value="PKS_PP_betabranch"/>
    <property type="match status" value="1"/>
</dbReference>
<dbReference type="InterPro" id="IPR049552">
    <property type="entry name" value="PKS_DH_N"/>
</dbReference>
<keyword evidence="4" id="KW-0521">NADP</keyword>
<feature type="domain" description="Ketosynthase family 3 (KS3)" evidence="9">
    <location>
        <begin position="11"/>
        <end position="431"/>
    </location>
</feature>
<dbReference type="GO" id="GO:0016491">
    <property type="term" value="F:oxidoreductase activity"/>
    <property type="evidence" value="ECO:0007669"/>
    <property type="project" value="InterPro"/>
</dbReference>
<feature type="domain" description="Carrier" evidence="8">
    <location>
        <begin position="1988"/>
        <end position="2065"/>
    </location>
</feature>
<dbReference type="GO" id="GO:0004315">
    <property type="term" value="F:3-oxoacyl-[acyl-carrier-protein] synthase activity"/>
    <property type="evidence" value="ECO:0007669"/>
    <property type="project" value="InterPro"/>
</dbReference>
<evidence type="ECO:0000256" key="5">
    <source>
        <dbReference type="ARBA" id="ARBA00023268"/>
    </source>
</evidence>
<keyword evidence="3" id="KW-0808">Transferase</keyword>
<dbReference type="InterPro" id="IPR020841">
    <property type="entry name" value="PKS_Beta-ketoAc_synthase_dom"/>
</dbReference>
<feature type="region of interest" description="C-terminal hotdog fold" evidence="7">
    <location>
        <begin position="1022"/>
        <end position="1164"/>
    </location>
</feature>
<evidence type="ECO:0000256" key="6">
    <source>
        <dbReference type="ARBA" id="ARBA00023315"/>
    </source>
</evidence>
<dbReference type="SUPFAM" id="SSF52151">
    <property type="entry name" value="FabD/lysophospholipase-like"/>
    <property type="match status" value="1"/>
</dbReference>
<dbReference type="SMART" id="SM00829">
    <property type="entry name" value="PKS_ER"/>
    <property type="match status" value="1"/>
</dbReference>
<dbReference type="InterPro" id="IPR011032">
    <property type="entry name" value="GroES-like_sf"/>
</dbReference>
<feature type="region of interest" description="N-terminal hotdog fold" evidence="7">
    <location>
        <begin position="886"/>
        <end position="1012"/>
    </location>
</feature>
<dbReference type="RefSeq" id="WP_089958456.1">
    <property type="nucleotide sequence ID" value="NZ_FOFR01000021.1"/>
</dbReference>
<dbReference type="SMART" id="SM00822">
    <property type="entry name" value="PKS_KR"/>
    <property type="match status" value="1"/>
</dbReference>
<dbReference type="InterPro" id="IPR014031">
    <property type="entry name" value="Ketoacyl_synth_C"/>
</dbReference>
<dbReference type="InterPro" id="IPR016039">
    <property type="entry name" value="Thiolase-like"/>
</dbReference>
<sequence>MDEGNSGTGRQTPVAIIGTACRTPGGVTSADELWQLLLDRRDVVTGSSPGTRWSESERVVPADLADSAALRSGSFLDDVDLFDPGFFGVPVREAASVDPQHRLLMETTWEALEDAGVPPRSLAGSRTGMFIGISGADYAKRFTLAHFNVYHGISAVPSGAPGRISYILDVNGPSLAVDGACASSLVAVHLACRSLHDGESDLALAGGATVQLEWGGLVGFARAGALSSRGRCAAFDESADGFVRGEGCGMVVLKRLADAQRDGDRVLAVITGTAVNHAGRVQGITQPSRAAQRAVIETAMRAAGVTADDIGYVEAHGTGTPVGDPIEFAALSDAYGTSRRPCALGSLKTNVGHPESAAGVLGLIKAALAVRRGSIPANLHFTRWNARIDADGTRFFVPTATTAWDDRDRPRRAGVSAFGVTGANAHAIVEQPPPAPAPPHDAGAVRDRTAVYPVSAASPGGLAATARRLAGHVAASADDLADVAHTLAAHRSHLSTRACVVARDRAELVGALRTLVDGQEHPNVVTGPTADPGMPVWVFSGHGAQWPGMGRDLLGSDPAFTAVVDRLDAVASEQGVPVRRLLASGEHLERMDLVQPVIFAVQTALAEMWRDRGLRPAAVVGHSMGEAAAAVAAGMLTPEEGMRATLARSSLLQRVAGGCMAVVALPVDQVEAEIAGIPGVSVAVVTAPASTVVAGDGPAVARLLDHWQDRGVFCKQIAVVVAAHSPQVDPVLAEIAARTSWMSGAPAAVPFYSTAVGPREQVVFDSAYWARNLRAPVRFDLACRALLEDGHRAFLELSPHPLLTQAVEETALAVGAPVVATGSLVRDLDGREAMCRAAAALHVAGVPVDLAAVNGGGGRTTLPPTAFDRSRHWQEHEHGPRGTAAHMWLGERTAVPDADAEEGTRHVWSADLGTDRVGWMEQHRLHGTPLVPGAAHVELVLAAVTGLLDCPVDEVRLTGVRFERALPLAGSVPVQVSATRSGRRVAVEVVQRAGADWDRVASATAVRCEGPADLRPALCPPDAPAPPDELYAAFRRIGLDTGEAFHSITATTADGVTRLVVPADAEVRTGAPRVHPVLFDGCLLSVAACLVRGGDPGDGGPWLPTGIGEVVLRARPGRIAWVRAEAHDGGTTATGRADLYDETGQWIGALEEVTMVRNARTATGHTRLDSRLFEISWRELPLPEDPLAEEPVTAPSGEWVVVGEPGDHDGVAERVAEALTGAGLRAAVVRDVAAIPDPGVVSVVWCATGELDALERVTRLTEVLCEHGRCSSPPRLWLVSRNARHVLDGDRVDPGVCAVRGLLRVAAVEQPESAMSWVDGDAGTAEGLADVVAELIAGTAEPEVAWRAGRRYAARLARAPLPARPPQTAGEVDAVVGEDEFVLRAHPEGGLDRLRLVTTGQPLPVPGPGQVLLRPGACTVHFREVLIALGIYPTDDGVLPALGSDAAGVVLAVGEGVDDLSPGDLVTAVIADGSGSMASHCLARAELTARIPAGFDPVGIVPSVLTYVTAWHSLHDLARLREGETVLVHSAAGGTGLAAIEVARLLGASVIATAGTETKRRHLREHGVRHVFDSRSLDFAGQVLEATGGRGVDVVLNSLAGAAMRASLDLLAPGGRFVEIGKRDLYGGARVDLGKFRHGNTYTALDLVLTANERPAVFRAAMSRVLAGIADGSLPLLPTEVVPLTEAAEAFRKLASGDLVGRTTLTFPAAGERVRAHAPAPEHPVRRGAAYIVTGGTRGLGLEAARWLAESGAARVVLGGRGDLAPGARAVLDAVEATGCAVEVVRGDVTAPDTARRLVEAAGPGLRGVLHTAVVLDDAPLVAMTPDKLARVWHPKVTGLLNLHHATEGVALDWLVVFSSMSAVLGNAGQANYAAAGCWVDAFARWRQDRGLPTLAVDWGAWGEAGRATGFAARGFDTLSTADGFAALTELLRHRRVHTGVFDYQPELLYRAFPHALASPLLADLHTGAGRPEATATFDLRGEEPGPARARLVQEAVVHVLATLLGTQPAAVAAHAKFTDLGLDSLLAVAFTRRLQVDLDIAVTPAEVWAHPSPAELAGHIDSTLGAPVGVG</sequence>
<evidence type="ECO:0000256" key="2">
    <source>
        <dbReference type="ARBA" id="ARBA00022553"/>
    </source>
</evidence>
<keyword evidence="5" id="KW-0511">Multifunctional enzyme</keyword>
<dbReference type="InterPro" id="IPR014030">
    <property type="entry name" value="Ketoacyl_synth_N"/>
</dbReference>
<dbReference type="SUPFAM" id="SSF55048">
    <property type="entry name" value="Probable ACP-binding domain of malonyl-CoA ACP transacylase"/>
    <property type="match status" value="1"/>
</dbReference>
<dbReference type="PANTHER" id="PTHR43775">
    <property type="entry name" value="FATTY ACID SYNTHASE"/>
    <property type="match status" value="1"/>
</dbReference>
<dbReference type="InterPro" id="IPR016036">
    <property type="entry name" value="Malonyl_transacylase_ACP-bd"/>
</dbReference>
<dbReference type="SUPFAM" id="SSF50129">
    <property type="entry name" value="GroES-like"/>
    <property type="match status" value="1"/>
</dbReference>
<dbReference type="Gene3D" id="3.40.47.10">
    <property type="match status" value="1"/>
</dbReference>
<dbReference type="EMBL" id="FOFR01000021">
    <property type="protein sequence ID" value="SES06760.1"/>
    <property type="molecule type" value="Genomic_DNA"/>
</dbReference>
<evidence type="ECO:0000256" key="3">
    <source>
        <dbReference type="ARBA" id="ARBA00022679"/>
    </source>
</evidence>
<dbReference type="SUPFAM" id="SSF51735">
    <property type="entry name" value="NAD(P)-binding Rossmann-fold domains"/>
    <property type="match status" value="3"/>
</dbReference>
<dbReference type="InterPro" id="IPR020843">
    <property type="entry name" value="ER"/>
</dbReference>
<evidence type="ECO:0000313" key="12">
    <source>
        <dbReference type="Proteomes" id="UP000199352"/>
    </source>
</evidence>
<dbReference type="InterPro" id="IPR057326">
    <property type="entry name" value="KR_dom"/>
</dbReference>
<dbReference type="GO" id="GO:0006633">
    <property type="term" value="P:fatty acid biosynthetic process"/>
    <property type="evidence" value="ECO:0007669"/>
    <property type="project" value="InterPro"/>
</dbReference>
<evidence type="ECO:0000313" key="11">
    <source>
        <dbReference type="EMBL" id="SES06760.1"/>
    </source>
</evidence>
<dbReference type="Pfam" id="PF02801">
    <property type="entry name" value="Ketoacyl-synt_C"/>
    <property type="match status" value="1"/>
</dbReference>
<dbReference type="PROSITE" id="PS50075">
    <property type="entry name" value="CARRIER"/>
    <property type="match status" value="1"/>
</dbReference>
<dbReference type="InterPro" id="IPR050091">
    <property type="entry name" value="PKS_NRPS_Biosynth_Enz"/>
</dbReference>
<dbReference type="SUPFAM" id="SSF47336">
    <property type="entry name" value="ACP-like"/>
    <property type="match status" value="1"/>
</dbReference>
<dbReference type="Pfam" id="PF08240">
    <property type="entry name" value="ADH_N"/>
    <property type="match status" value="1"/>
</dbReference>
<dbReference type="PANTHER" id="PTHR43775:SF37">
    <property type="entry name" value="SI:DKEY-61P9.11"/>
    <property type="match status" value="1"/>
</dbReference>
<dbReference type="InterPro" id="IPR049551">
    <property type="entry name" value="PKS_DH_C"/>
</dbReference>
<dbReference type="FunFam" id="3.40.50.720:FF:000209">
    <property type="entry name" value="Polyketide synthase Pks12"/>
    <property type="match status" value="1"/>
</dbReference>
<dbReference type="PROSITE" id="PS52004">
    <property type="entry name" value="KS3_2"/>
    <property type="match status" value="1"/>
</dbReference>
<feature type="domain" description="PKS/mFAS DH" evidence="10">
    <location>
        <begin position="886"/>
        <end position="1164"/>
    </location>
</feature>
<dbReference type="InterPro" id="IPR014043">
    <property type="entry name" value="Acyl_transferase_dom"/>
</dbReference>
<evidence type="ECO:0000259" key="9">
    <source>
        <dbReference type="PROSITE" id="PS52004"/>
    </source>
</evidence>
<dbReference type="SUPFAM" id="SSF53901">
    <property type="entry name" value="Thiolase-like"/>
    <property type="match status" value="1"/>
</dbReference>
<dbReference type="PROSITE" id="PS00606">
    <property type="entry name" value="KS3_1"/>
    <property type="match status" value="1"/>
</dbReference>
<dbReference type="Pfam" id="PF08659">
    <property type="entry name" value="KR"/>
    <property type="match status" value="1"/>
</dbReference>
<dbReference type="GO" id="GO:0071770">
    <property type="term" value="P:DIM/DIP cell wall layer assembly"/>
    <property type="evidence" value="ECO:0007669"/>
    <property type="project" value="TreeGrafter"/>
</dbReference>
<evidence type="ECO:0000259" key="8">
    <source>
        <dbReference type="PROSITE" id="PS50075"/>
    </source>
</evidence>